<gene>
    <name evidence="4" type="ORF">NITLEN_10869</name>
</gene>
<proteinExistence type="predicted"/>
<evidence type="ECO:0000256" key="2">
    <source>
        <dbReference type="ARBA" id="ARBA00012438"/>
    </source>
</evidence>
<dbReference type="RefSeq" id="WP_121988261.1">
    <property type="nucleotide sequence ID" value="NZ_OUNR01000001.1"/>
</dbReference>
<dbReference type="CDD" id="cd00082">
    <property type="entry name" value="HisKA"/>
    <property type="match status" value="1"/>
</dbReference>
<dbReference type="InterPro" id="IPR003661">
    <property type="entry name" value="HisK_dim/P_dom"/>
</dbReference>
<comment type="catalytic activity">
    <reaction evidence="1">
        <text>ATP + protein L-histidine = ADP + protein N-phospho-L-histidine.</text>
        <dbReference type="EC" id="2.7.13.3"/>
    </reaction>
</comment>
<name>A0A330L3I2_9BACT</name>
<evidence type="ECO:0000313" key="5">
    <source>
        <dbReference type="Proteomes" id="UP000248168"/>
    </source>
</evidence>
<dbReference type="Proteomes" id="UP000248168">
    <property type="component" value="Unassembled WGS sequence"/>
</dbReference>
<evidence type="ECO:0000313" key="4">
    <source>
        <dbReference type="EMBL" id="SPP63783.1"/>
    </source>
</evidence>
<evidence type="ECO:0000256" key="3">
    <source>
        <dbReference type="SAM" id="MobiDB-lite"/>
    </source>
</evidence>
<dbReference type="GO" id="GO:0000155">
    <property type="term" value="F:phosphorelay sensor kinase activity"/>
    <property type="evidence" value="ECO:0007669"/>
    <property type="project" value="InterPro"/>
</dbReference>
<dbReference type="AlphaFoldDB" id="A0A330L3I2"/>
<reference evidence="5" key="1">
    <citation type="submission" date="2018-04" db="EMBL/GenBank/DDBJ databases">
        <authorList>
            <person name="Lucker S."/>
            <person name="Sakoula D."/>
        </authorList>
    </citation>
    <scope>NUCLEOTIDE SEQUENCE [LARGE SCALE GENOMIC DNA]</scope>
</reference>
<feature type="region of interest" description="Disordered" evidence="3">
    <location>
        <begin position="197"/>
        <end position="220"/>
    </location>
</feature>
<dbReference type="EC" id="2.7.13.3" evidence="2"/>
<accession>A0A330L3I2</accession>
<organism evidence="4 5">
    <name type="scientific">Nitrospira lenta</name>
    <dbReference type="NCBI Taxonomy" id="1436998"/>
    <lineage>
        <taxon>Bacteria</taxon>
        <taxon>Pseudomonadati</taxon>
        <taxon>Nitrospirota</taxon>
        <taxon>Nitrospiria</taxon>
        <taxon>Nitrospirales</taxon>
        <taxon>Nitrospiraceae</taxon>
        <taxon>Nitrospira</taxon>
    </lineage>
</organism>
<dbReference type="EMBL" id="OUNR01000001">
    <property type="protein sequence ID" value="SPP63783.1"/>
    <property type="molecule type" value="Genomic_DNA"/>
</dbReference>
<dbReference type="Gene3D" id="1.10.287.130">
    <property type="match status" value="1"/>
</dbReference>
<evidence type="ECO:0000256" key="1">
    <source>
        <dbReference type="ARBA" id="ARBA00000085"/>
    </source>
</evidence>
<keyword evidence="5" id="KW-1185">Reference proteome</keyword>
<dbReference type="InParanoid" id="A0A330L3I2"/>
<protein>
    <recommendedName>
        <fullName evidence="2">histidine kinase</fullName>
        <ecNumber evidence="2">2.7.13.3</ecNumber>
    </recommendedName>
</protein>
<dbReference type="OrthoDB" id="9811930at2"/>
<sequence>MTDHAPTSLVLLGSDASLAGALDAWLRAQFAEPLEIASVHTVPEALAYLQSHRVDLILADETAARSELRTIHTVSPATAIIGLIMKMDDSVQLSMLRQGIHEVLCLLPSADADHARVIERALARVNGRPGLLKPDASRLSISTAPPRLIHDLNNLLTSVNGFANLLLAQLPPDSPAHMSAEQIHLAGKRAAALIKTHAPGASPSPAPSTSATQSIAARAA</sequence>
<feature type="compositionally biased region" description="Low complexity" evidence="3">
    <location>
        <begin position="198"/>
        <end position="220"/>
    </location>
</feature>